<feature type="non-terminal residue" evidence="1">
    <location>
        <position position="1"/>
    </location>
</feature>
<accession>A0ABV7UX81</accession>
<reference evidence="2" key="1">
    <citation type="journal article" date="2019" name="Int. J. Syst. Evol. Microbiol.">
        <title>The Global Catalogue of Microorganisms (GCM) 10K type strain sequencing project: providing services to taxonomists for standard genome sequencing and annotation.</title>
        <authorList>
            <consortium name="The Broad Institute Genomics Platform"/>
            <consortium name="The Broad Institute Genome Sequencing Center for Infectious Disease"/>
            <person name="Wu L."/>
            <person name="Ma J."/>
        </authorList>
    </citation>
    <scope>NUCLEOTIDE SEQUENCE [LARGE SCALE GENOMIC DNA]</scope>
    <source>
        <strain evidence="2">KCTC 42211</strain>
    </source>
</reference>
<evidence type="ECO:0000313" key="1">
    <source>
        <dbReference type="EMBL" id="MFC3661622.1"/>
    </source>
</evidence>
<protein>
    <submittedName>
        <fullName evidence="1">Uncharacterized protein</fullName>
    </submittedName>
</protein>
<evidence type="ECO:0000313" key="2">
    <source>
        <dbReference type="Proteomes" id="UP001595724"/>
    </source>
</evidence>
<comment type="caution">
    <text evidence="1">The sequence shown here is derived from an EMBL/GenBank/DDBJ whole genome shotgun (WGS) entry which is preliminary data.</text>
</comment>
<name>A0ABV7UX81_9GAMM</name>
<sequence length="394" mass="43358">SGDSYLEVGPMIADLSLTLHVCKARVTSSQRTRWSAYAEQAVWNVWHPGQASWGGRSHPWSGWSTSNPGNNYYYSFVEATMYWALASGNGTWMTLLRSNKLPALQNYFAALPGGGSLEGTGYGTSHMRLFSLYQTWHDATGADLGNANSHVTDSIYYWIHATVPTLDRFAPLGDQARNSIPELYDYHRRLMLEARYISNDTVARDRASWWLANISVASMSNGFNRRYDLLPAGSGGSPPTELLYHAKGTGTLFARSDWSRTAMWLAFNAGAYNESHAHQDQGGFTLFANDWLAVTENIWSHSGIQQGTETHNVVRFEKGGQVIGQCEPSTSSMTVTPGTGGAFSANANLTPAYCGSSAVRSWQRRLDFAQRKLTVRDTFSLGSGTAATFQINVP</sequence>
<proteinExistence type="predicted"/>
<dbReference type="Proteomes" id="UP001595724">
    <property type="component" value="Unassembled WGS sequence"/>
</dbReference>
<dbReference type="EMBL" id="JBHRYF010000024">
    <property type="protein sequence ID" value="MFC3661622.1"/>
    <property type="molecule type" value="Genomic_DNA"/>
</dbReference>
<dbReference type="Gene3D" id="2.70.98.70">
    <property type="match status" value="1"/>
</dbReference>
<keyword evidence="2" id="KW-1185">Reference proteome</keyword>
<organism evidence="1 2">
    <name type="scientific">Luteimonas notoginsengisoli</name>
    <dbReference type="NCBI Taxonomy" id="1578200"/>
    <lineage>
        <taxon>Bacteria</taxon>
        <taxon>Pseudomonadati</taxon>
        <taxon>Pseudomonadota</taxon>
        <taxon>Gammaproteobacteria</taxon>
        <taxon>Lysobacterales</taxon>
        <taxon>Lysobacteraceae</taxon>
        <taxon>Luteimonas</taxon>
    </lineage>
</organism>
<feature type="non-terminal residue" evidence="1">
    <location>
        <position position="394"/>
    </location>
</feature>
<gene>
    <name evidence="1" type="ORF">ACFOM9_16295</name>
</gene>
<dbReference type="RefSeq" id="WP_386713394.1">
    <property type="nucleotide sequence ID" value="NZ_JBHRYF010000024.1"/>
</dbReference>